<dbReference type="STRING" id="393003.SAMN05660461_2819"/>
<sequence length="915" mass="104489">MKAFFVYVVFSFFALSLKGQDWKEDNFYLRKTKPLIDSSVYNRWYFVDGAKITNDGRYMFYWIRNQSNGNDTTVLKECNGKWERRIPGIMHVQFTSDSRRAIFNSKDTLSILELGGVIFSRIPNVRGFRVPTSKGGRNWLAFGNNSSNNLVLKNITNGDERVYNSVKKYVFSEDGRLMILEREEHRKNDTVQSISLIELSNLKESSIWRGKGLKQLLCDKSATNIAFLISNSGESSTIWSYRKGALRTILLADRGSIGLDTNLIVGNMSGINNDGSFLFFTAKKNANKLSDSILLSTVNIWSYLDEKLLTAEMVDGEHAPVYSFVISLKDYRIKRLDNDNEWILAQNTSDSLYLIQHISGSADEADNKWNSASQFTYYLRSVKQKDDLALKFRKSNIIGLSPKGRFVIYYNKEQESYFSYEVETGRYRNLTSNIKVSWINYFREDLMHVPRGIAGWLENDASVLIYDKFDIWKIDPLNIKPPVNLTNGYGFKHSIIFYLGLSYSSPPSFRNGDILVLNAVSVMTKKNGFFRKKLGEPGDPNELTMGDYIYQLVDNPYTENNGSYPIKARDRDVYIVSRMKANESPNYFSTSDFKTFIQLSSVYPEKHYNWYTTELHTWKKEDGANAQGILYKPEDFDSSKRYPIIFYYYEKKSFSLNAYLLPENISGFCNINIPTFVSNGYLVFSPDIDYVIGDPMQGTFDAVVSAANYMGNMAYVDKHKMGIGGCSFGGLQTNYLVTHTNLFAAAYSSCSMSDLISAYGDVPARYKSLQSYFELGQGRMGGTLWQIPEAYIKSSAVFSADKVTTPLLLMQNTNDGICSFSQAVEFFTALRRLGKRAWLLEYTDGNHGVFGKSAEDYGIRLKQFFDHYLKNKPAPNWMTRGIPTKMNGRNNDYHLDYNIKTPGKGLLKEVSDVEF</sequence>
<keyword evidence="1" id="KW-0378">Hydrolase</keyword>
<accession>A0A1T5NV26</accession>
<dbReference type="SUPFAM" id="SSF82171">
    <property type="entry name" value="DPP6 N-terminal domain-like"/>
    <property type="match status" value="1"/>
</dbReference>
<dbReference type="GO" id="GO:0004252">
    <property type="term" value="F:serine-type endopeptidase activity"/>
    <property type="evidence" value="ECO:0007669"/>
    <property type="project" value="TreeGrafter"/>
</dbReference>
<dbReference type="PANTHER" id="PTHR42776:SF4">
    <property type="entry name" value="ACYLAMINO-ACID-RELEASING ENZYME"/>
    <property type="match status" value="1"/>
</dbReference>
<dbReference type="EMBL" id="FUZZ01000002">
    <property type="protein sequence ID" value="SKD04340.1"/>
    <property type="molecule type" value="Genomic_DNA"/>
</dbReference>
<dbReference type="PANTHER" id="PTHR42776">
    <property type="entry name" value="SERINE PEPTIDASE S9 FAMILY MEMBER"/>
    <property type="match status" value="1"/>
</dbReference>
<dbReference type="Gene3D" id="3.40.50.1820">
    <property type="entry name" value="alpha/beta hydrolase"/>
    <property type="match status" value="1"/>
</dbReference>
<proteinExistence type="predicted"/>
<evidence type="ECO:0000313" key="4">
    <source>
        <dbReference type="Proteomes" id="UP000190166"/>
    </source>
</evidence>
<evidence type="ECO:0000313" key="3">
    <source>
        <dbReference type="EMBL" id="SKD04340.1"/>
    </source>
</evidence>
<gene>
    <name evidence="3" type="ORF">SAMN05660461_2819</name>
</gene>
<evidence type="ECO:0000259" key="2">
    <source>
        <dbReference type="Pfam" id="PF00326"/>
    </source>
</evidence>
<feature type="domain" description="Peptidase S9 prolyl oligopeptidase catalytic" evidence="2">
    <location>
        <begin position="695"/>
        <end position="871"/>
    </location>
</feature>
<dbReference type="Pfam" id="PF00326">
    <property type="entry name" value="Peptidase_S9"/>
    <property type="match status" value="1"/>
</dbReference>
<dbReference type="SUPFAM" id="SSF53474">
    <property type="entry name" value="alpha/beta-Hydrolases"/>
    <property type="match status" value="1"/>
</dbReference>
<dbReference type="Proteomes" id="UP000190166">
    <property type="component" value="Unassembled WGS sequence"/>
</dbReference>
<dbReference type="InterPro" id="IPR001375">
    <property type="entry name" value="Peptidase_S9_cat"/>
</dbReference>
<dbReference type="InterPro" id="IPR029058">
    <property type="entry name" value="AB_hydrolase_fold"/>
</dbReference>
<protein>
    <submittedName>
        <fullName evidence="3">Prolyl oligopeptidase family protein</fullName>
    </submittedName>
</protein>
<dbReference type="GO" id="GO:0006508">
    <property type="term" value="P:proteolysis"/>
    <property type="evidence" value="ECO:0007669"/>
    <property type="project" value="InterPro"/>
</dbReference>
<name>A0A1T5NV26_9BACT</name>
<reference evidence="4" key="1">
    <citation type="submission" date="2017-02" db="EMBL/GenBank/DDBJ databases">
        <authorList>
            <person name="Varghese N."/>
            <person name="Submissions S."/>
        </authorList>
    </citation>
    <scope>NUCLEOTIDE SEQUENCE [LARGE SCALE GENOMIC DNA]</scope>
    <source>
        <strain evidence="4">DSM 18108</strain>
    </source>
</reference>
<keyword evidence="4" id="KW-1185">Reference proteome</keyword>
<organism evidence="3 4">
    <name type="scientific">Chitinophaga ginsengisegetis</name>
    <dbReference type="NCBI Taxonomy" id="393003"/>
    <lineage>
        <taxon>Bacteria</taxon>
        <taxon>Pseudomonadati</taxon>
        <taxon>Bacteroidota</taxon>
        <taxon>Chitinophagia</taxon>
        <taxon>Chitinophagales</taxon>
        <taxon>Chitinophagaceae</taxon>
        <taxon>Chitinophaga</taxon>
    </lineage>
</organism>
<evidence type="ECO:0000256" key="1">
    <source>
        <dbReference type="ARBA" id="ARBA00022801"/>
    </source>
</evidence>
<dbReference type="RefSeq" id="WP_079470138.1">
    <property type="nucleotide sequence ID" value="NZ_FUZZ01000002.1"/>
</dbReference>
<dbReference type="AlphaFoldDB" id="A0A1T5NV26"/>